<dbReference type="PANTHER" id="PTHR43685:SF3">
    <property type="entry name" value="SLR2126 PROTEIN"/>
    <property type="match status" value="1"/>
</dbReference>
<keyword evidence="3" id="KW-0808">Transferase</keyword>
<comment type="caution">
    <text evidence="3">The sequence shown here is derived from an EMBL/GenBank/DDBJ whole genome shotgun (WGS) entry which is preliminary data.</text>
</comment>
<dbReference type="Proteomes" id="UP001551675">
    <property type="component" value="Unassembled WGS sequence"/>
</dbReference>
<keyword evidence="3" id="KW-0328">Glycosyltransferase</keyword>
<dbReference type="Pfam" id="PF00535">
    <property type="entry name" value="Glycos_transf_2"/>
    <property type="match status" value="1"/>
</dbReference>
<dbReference type="InterPro" id="IPR029044">
    <property type="entry name" value="Nucleotide-diphossugar_trans"/>
</dbReference>
<keyword evidence="1" id="KW-0175">Coiled coil</keyword>
<name>A0ABV3GDX3_MICGL</name>
<dbReference type="PANTHER" id="PTHR43685">
    <property type="entry name" value="GLYCOSYLTRANSFERASE"/>
    <property type="match status" value="1"/>
</dbReference>
<dbReference type="EMBL" id="JBFALK010000006">
    <property type="protein sequence ID" value="MEV0969772.1"/>
    <property type="molecule type" value="Genomic_DNA"/>
</dbReference>
<feature type="domain" description="Glycosyltransferase 2-like" evidence="2">
    <location>
        <begin position="38"/>
        <end position="159"/>
    </location>
</feature>
<evidence type="ECO:0000313" key="4">
    <source>
        <dbReference type="Proteomes" id="UP001551675"/>
    </source>
</evidence>
<dbReference type="EC" id="2.4.-.-" evidence="3"/>
<evidence type="ECO:0000256" key="1">
    <source>
        <dbReference type="SAM" id="Coils"/>
    </source>
</evidence>
<dbReference type="InterPro" id="IPR001173">
    <property type="entry name" value="Glyco_trans_2-like"/>
</dbReference>
<dbReference type="Gene3D" id="3.90.550.10">
    <property type="entry name" value="Spore Coat Polysaccharide Biosynthesis Protein SpsA, Chain A"/>
    <property type="match status" value="1"/>
</dbReference>
<protein>
    <submittedName>
        <fullName evidence="3">Glycosyltransferase</fullName>
        <ecNumber evidence="3">2.4.-.-</ecNumber>
    </submittedName>
</protein>
<keyword evidence="4" id="KW-1185">Reference proteome</keyword>
<proteinExistence type="predicted"/>
<evidence type="ECO:0000313" key="3">
    <source>
        <dbReference type="EMBL" id="MEV0969772.1"/>
    </source>
</evidence>
<sequence length="581" mass="64299">MTPSAPFTGSAAPRIRRNDYAVLDVPSPGAWEPRLSVSVVIPARNCQEELDLTLAALAAQSYPDHLLEVIAVDDGSGPPLRLPRIAPSRTRVVPARPGGWGIAWALQTGTALAEGDVVHRVDADILPYRDHVESHMRWHHLADYLVVLGTLRFADVTGGLPSPSDVRNAVDARDEDALFDLPSSAAHDWWEELVDQYDGFRKAPSAVLHRIHVGATVSLPADLLRTAGGLDTSLVLAEDTDLGYRLTQTGAVFVPDRAARSWHLGRPTAMLRGDEVRRYNSPFIADRIPYRRFLRVEGGRQWLVPYVEVLVDASAGGYERVSGTVDTALVSTLPDVQVTLTGPWDTLENERRAPLDDPRLDLRLVQGRYANDGRVRFAVSAPPTAAPAPFRLICPPGWGVAADTLDRLVKHADEGDLGLLYVALDEDADGVLCARLERTASVARATRLVKDGENLDDVIHETFGSEWLDGETWGFTRLDPADRLPRSSRNTEAAYWKALAVQRKIDGGRLKSRLTALEKEIAKLRKEASKGKGDTARWRAKAEQWRVEAVRLRRERDLTILRRAARKAQNLLRNRDEPPSR</sequence>
<gene>
    <name evidence="3" type="ORF">AB0I59_14135</name>
</gene>
<dbReference type="InterPro" id="IPR050834">
    <property type="entry name" value="Glycosyltransf_2"/>
</dbReference>
<evidence type="ECO:0000259" key="2">
    <source>
        <dbReference type="Pfam" id="PF00535"/>
    </source>
</evidence>
<dbReference type="SUPFAM" id="SSF53448">
    <property type="entry name" value="Nucleotide-diphospho-sugar transferases"/>
    <property type="match status" value="1"/>
</dbReference>
<organism evidence="3 4">
    <name type="scientific">Microtetraspora glauca</name>
    <dbReference type="NCBI Taxonomy" id="1996"/>
    <lineage>
        <taxon>Bacteria</taxon>
        <taxon>Bacillati</taxon>
        <taxon>Actinomycetota</taxon>
        <taxon>Actinomycetes</taxon>
        <taxon>Streptosporangiales</taxon>
        <taxon>Streptosporangiaceae</taxon>
        <taxon>Microtetraspora</taxon>
    </lineage>
</organism>
<accession>A0ABV3GDX3</accession>
<reference evidence="3 4" key="1">
    <citation type="submission" date="2024-06" db="EMBL/GenBank/DDBJ databases">
        <title>The Natural Products Discovery Center: Release of the First 8490 Sequenced Strains for Exploring Actinobacteria Biosynthetic Diversity.</title>
        <authorList>
            <person name="Kalkreuter E."/>
            <person name="Kautsar S.A."/>
            <person name="Yang D."/>
            <person name="Bader C.D."/>
            <person name="Teijaro C.N."/>
            <person name="Fluegel L."/>
            <person name="Davis C.M."/>
            <person name="Simpson J.R."/>
            <person name="Lauterbach L."/>
            <person name="Steele A.D."/>
            <person name="Gui C."/>
            <person name="Meng S."/>
            <person name="Li G."/>
            <person name="Viehrig K."/>
            <person name="Ye F."/>
            <person name="Su P."/>
            <person name="Kiefer A.F."/>
            <person name="Nichols A."/>
            <person name="Cepeda A.J."/>
            <person name="Yan W."/>
            <person name="Fan B."/>
            <person name="Jiang Y."/>
            <person name="Adhikari A."/>
            <person name="Zheng C.-J."/>
            <person name="Schuster L."/>
            <person name="Cowan T.M."/>
            <person name="Smanski M.J."/>
            <person name="Chevrette M.G."/>
            <person name="De Carvalho L.P.S."/>
            <person name="Shen B."/>
        </authorList>
    </citation>
    <scope>NUCLEOTIDE SEQUENCE [LARGE SCALE GENOMIC DNA]</scope>
    <source>
        <strain evidence="3 4">NPDC050100</strain>
    </source>
</reference>
<dbReference type="RefSeq" id="WP_358132764.1">
    <property type="nucleotide sequence ID" value="NZ_JBFALK010000006.1"/>
</dbReference>
<dbReference type="GO" id="GO:0016757">
    <property type="term" value="F:glycosyltransferase activity"/>
    <property type="evidence" value="ECO:0007669"/>
    <property type="project" value="UniProtKB-KW"/>
</dbReference>
<dbReference type="CDD" id="cd00761">
    <property type="entry name" value="Glyco_tranf_GTA_type"/>
    <property type="match status" value="1"/>
</dbReference>
<feature type="coiled-coil region" evidence="1">
    <location>
        <begin position="507"/>
        <end position="534"/>
    </location>
</feature>